<protein>
    <submittedName>
        <fullName evidence="1">Uncharacterized protein</fullName>
    </submittedName>
</protein>
<organism evidence="1 2">
    <name type="scientific">Streptomyces actinomycinicus</name>
    <dbReference type="NCBI Taxonomy" id="1695166"/>
    <lineage>
        <taxon>Bacteria</taxon>
        <taxon>Bacillati</taxon>
        <taxon>Actinomycetota</taxon>
        <taxon>Actinomycetes</taxon>
        <taxon>Kitasatosporales</taxon>
        <taxon>Streptomycetaceae</taxon>
        <taxon>Streptomyces</taxon>
    </lineage>
</organism>
<comment type="caution">
    <text evidence="1">The sequence shown here is derived from an EMBL/GenBank/DDBJ whole genome shotgun (WGS) entry which is preliminary data.</text>
</comment>
<dbReference type="RefSeq" id="WP_201844077.1">
    <property type="nucleotide sequence ID" value="NZ_JAERRK010000035.1"/>
</dbReference>
<dbReference type="EMBL" id="JAERRK010000035">
    <property type="protein sequence ID" value="MBL1087537.1"/>
    <property type="molecule type" value="Genomic_DNA"/>
</dbReference>
<dbReference type="AlphaFoldDB" id="A0A937JT87"/>
<dbReference type="Proteomes" id="UP000661858">
    <property type="component" value="Unassembled WGS sequence"/>
</dbReference>
<keyword evidence="2" id="KW-1185">Reference proteome</keyword>
<evidence type="ECO:0000313" key="1">
    <source>
        <dbReference type="EMBL" id="MBL1087537.1"/>
    </source>
</evidence>
<accession>A0A937JT87</accession>
<proteinExistence type="predicted"/>
<evidence type="ECO:0000313" key="2">
    <source>
        <dbReference type="Proteomes" id="UP000661858"/>
    </source>
</evidence>
<gene>
    <name evidence="1" type="ORF">JK359_37325</name>
</gene>
<reference evidence="1" key="1">
    <citation type="submission" date="2021-01" db="EMBL/GenBank/DDBJ databases">
        <title>WGS of actinomycetes isolated from Thailand.</title>
        <authorList>
            <person name="Thawai C."/>
        </authorList>
    </citation>
    <scope>NUCLEOTIDE SEQUENCE</scope>
    <source>
        <strain evidence="1">RCU-197</strain>
    </source>
</reference>
<sequence>MSNSRSAWIALERVYSLRRRAASIDLIDEQRYTRPLGVRLHKLAASLSQTVAWIRFDHGQHDAASRY</sequence>
<name>A0A937JT87_9ACTN</name>